<feature type="domain" description="Methyltransferase" evidence="1">
    <location>
        <begin position="51"/>
        <end position="128"/>
    </location>
</feature>
<reference evidence="2" key="1">
    <citation type="submission" date="2018-05" db="EMBL/GenBank/DDBJ databases">
        <authorList>
            <person name="Lanie J.A."/>
            <person name="Ng W.-L."/>
            <person name="Kazmierczak K.M."/>
            <person name="Andrzejewski T.M."/>
            <person name="Davidsen T.M."/>
            <person name="Wayne K.J."/>
            <person name="Tettelin H."/>
            <person name="Glass J.I."/>
            <person name="Rusch D."/>
            <person name="Podicherti R."/>
            <person name="Tsui H.-C.T."/>
            <person name="Winkler M.E."/>
        </authorList>
    </citation>
    <scope>NUCLEOTIDE SEQUENCE</scope>
</reference>
<feature type="non-terminal residue" evidence="2">
    <location>
        <position position="1"/>
    </location>
</feature>
<name>A0A382TSV5_9ZZZZ</name>
<dbReference type="InterPro" id="IPR029063">
    <property type="entry name" value="SAM-dependent_MTases_sf"/>
</dbReference>
<dbReference type="EMBL" id="UINC01138893">
    <property type="protein sequence ID" value="SVD25119.1"/>
    <property type="molecule type" value="Genomic_DNA"/>
</dbReference>
<proteinExistence type="predicted"/>
<evidence type="ECO:0000313" key="2">
    <source>
        <dbReference type="EMBL" id="SVD25119.1"/>
    </source>
</evidence>
<dbReference type="CDD" id="cd02440">
    <property type="entry name" value="AdoMet_MTases"/>
    <property type="match status" value="1"/>
</dbReference>
<dbReference type="InterPro" id="IPR041698">
    <property type="entry name" value="Methyltransf_25"/>
</dbReference>
<dbReference type="Pfam" id="PF13649">
    <property type="entry name" value="Methyltransf_25"/>
    <property type="match status" value="1"/>
</dbReference>
<sequence length="131" mass="14635">VKPVIGAHHKFHDEAFASAWATRFVPTPERLELFALMSSEVRSHIPANGCIVELGLGPGYLAEHLLNLLPDVHYWGIDFSRPMLDLARHRLSAHAPRVAYLQADLVKDNWHRGVPTPVHAIVSTWALHDLG</sequence>
<organism evidence="2">
    <name type="scientific">marine metagenome</name>
    <dbReference type="NCBI Taxonomy" id="408172"/>
    <lineage>
        <taxon>unclassified sequences</taxon>
        <taxon>metagenomes</taxon>
        <taxon>ecological metagenomes</taxon>
    </lineage>
</organism>
<evidence type="ECO:0000259" key="1">
    <source>
        <dbReference type="Pfam" id="PF13649"/>
    </source>
</evidence>
<dbReference type="SUPFAM" id="SSF53335">
    <property type="entry name" value="S-adenosyl-L-methionine-dependent methyltransferases"/>
    <property type="match status" value="1"/>
</dbReference>
<accession>A0A382TSV5</accession>
<protein>
    <recommendedName>
        <fullName evidence="1">Methyltransferase domain-containing protein</fullName>
    </recommendedName>
</protein>
<gene>
    <name evidence="2" type="ORF">METZ01_LOCUS377973</name>
</gene>
<feature type="non-terminal residue" evidence="2">
    <location>
        <position position="131"/>
    </location>
</feature>
<dbReference type="AlphaFoldDB" id="A0A382TSV5"/>
<dbReference type="Gene3D" id="3.40.50.150">
    <property type="entry name" value="Vaccinia Virus protein VP39"/>
    <property type="match status" value="1"/>
</dbReference>